<proteinExistence type="predicted"/>
<organism evidence="1 2">
    <name type="scientific">Cotesia glomerata</name>
    <name type="common">Lepidopteran parasitic wasp</name>
    <name type="synonym">Apanteles glomeratus</name>
    <dbReference type="NCBI Taxonomy" id="32391"/>
    <lineage>
        <taxon>Eukaryota</taxon>
        <taxon>Metazoa</taxon>
        <taxon>Ecdysozoa</taxon>
        <taxon>Arthropoda</taxon>
        <taxon>Hexapoda</taxon>
        <taxon>Insecta</taxon>
        <taxon>Pterygota</taxon>
        <taxon>Neoptera</taxon>
        <taxon>Endopterygota</taxon>
        <taxon>Hymenoptera</taxon>
        <taxon>Apocrita</taxon>
        <taxon>Ichneumonoidea</taxon>
        <taxon>Braconidae</taxon>
        <taxon>Microgastrinae</taxon>
        <taxon>Cotesia</taxon>
    </lineage>
</organism>
<evidence type="ECO:0000313" key="1">
    <source>
        <dbReference type="EMBL" id="KAH0567274.1"/>
    </source>
</evidence>
<dbReference type="EMBL" id="JAHXZJ010000001">
    <property type="protein sequence ID" value="KAH0567274.1"/>
    <property type="molecule type" value="Genomic_DNA"/>
</dbReference>
<comment type="caution">
    <text evidence="1">The sequence shown here is derived from an EMBL/GenBank/DDBJ whole genome shotgun (WGS) entry which is preliminary data.</text>
</comment>
<reference evidence="1 2" key="1">
    <citation type="journal article" date="2021" name="J. Hered.">
        <title>A chromosome-level genome assembly of the parasitoid wasp, Cotesia glomerata (Hymenoptera: Braconidae).</title>
        <authorList>
            <person name="Pinto B.J."/>
            <person name="Weis J.J."/>
            <person name="Gamble T."/>
            <person name="Ode P.J."/>
            <person name="Paul R."/>
            <person name="Zaspel J.M."/>
        </authorList>
    </citation>
    <scope>NUCLEOTIDE SEQUENCE [LARGE SCALE GENOMIC DNA]</scope>
    <source>
        <strain evidence="1">CgM1</strain>
    </source>
</reference>
<dbReference type="Proteomes" id="UP000826195">
    <property type="component" value="Unassembled WGS sequence"/>
</dbReference>
<gene>
    <name evidence="1" type="ORF">KQX54_008038</name>
</gene>
<dbReference type="AlphaFoldDB" id="A0AAV7IQZ3"/>
<protein>
    <submittedName>
        <fullName evidence="1">Uncharacterized protein</fullName>
    </submittedName>
</protein>
<keyword evidence="2" id="KW-1185">Reference proteome</keyword>
<accession>A0AAV7IQZ3</accession>
<name>A0AAV7IQZ3_COTGL</name>
<sequence>MEDRQDAVVGRMGVGGDQSGMDKLIIERGLLINKITIADGYAPMLMVLIDTPSDLFKGEGCWCIPGFVKPELYWVYDEIDSSRWQLGTNSNATAGSMQMAIAGLEDSSCVSSSSLVQLPSILLLTGNSIRVGCNLPADFGLYGGRLLRTMGNPAVLHTIHTGELLARRKARRKD</sequence>
<evidence type="ECO:0000313" key="2">
    <source>
        <dbReference type="Proteomes" id="UP000826195"/>
    </source>
</evidence>